<evidence type="ECO:0000256" key="1">
    <source>
        <dbReference type="ARBA" id="ARBA00022729"/>
    </source>
</evidence>
<sequence>MPDISFQRIDTVTLPCLMTVPEGAPPQSGWPLLCFLHGYGEAAPLPPEQGLTRHGPWHEAVPADVRQRFIIIAPQLPQAGDYWRLVAGDVEALVSKALAEHQGDPTRCYLCGFSFGGNGVFDIALAQPGRWAALWTVDPTRAPQVPLAPPLWVSIGQVTRRLQARFIQTLHLQPVTDEEPTGDRLYLDEGADHINSARLAYADQRIYSWLLRHRSAG</sequence>
<reference evidence="2 3" key="1">
    <citation type="submission" date="2020-02" db="EMBL/GenBank/DDBJ databases">
        <title>Synteny-based analysis reveals conserved mechanism for high triclosan tolerance in Pseudomonas, as well as instances of horizontal transfer.</title>
        <authorList>
            <person name="Mcfarland A.G."/>
            <person name="Bertucci H.K."/>
            <person name="Litmann E."/>
            <person name="Shen J."/>
            <person name="Huttenhower C."/>
            <person name="Hartmann E.M."/>
        </authorList>
    </citation>
    <scope>NUCLEOTIDE SEQUENCE [LARGE SCALE GENOMIC DNA]</scope>
    <source>
        <strain evidence="2 3">115A1</strain>
    </source>
</reference>
<organism evidence="2 3">
    <name type="scientific">Stutzerimonas azotifigens</name>
    <dbReference type="NCBI Taxonomy" id="291995"/>
    <lineage>
        <taxon>Bacteria</taxon>
        <taxon>Pseudomonadati</taxon>
        <taxon>Pseudomonadota</taxon>
        <taxon>Gammaproteobacteria</taxon>
        <taxon>Pseudomonadales</taxon>
        <taxon>Pseudomonadaceae</taxon>
        <taxon>Stutzerimonas</taxon>
    </lineage>
</organism>
<dbReference type="InterPro" id="IPR029058">
    <property type="entry name" value="AB_hydrolase_fold"/>
</dbReference>
<dbReference type="PANTHER" id="PTHR43037:SF1">
    <property type="entry name" value="BLL1128 PROTEIN"/>
    <property type="match status" value="1"/>
</dbReference>
<keyword evidence="1" id="KW-0732">Signal</keyword>
<keyword evidence="3" id="KW-1185">Reference proteome</keyword>
<name>A0ABR5YZI4_9GAMM</name>
<evidence type="ECO:0000313" key="3">
    <source>
        <dbReference type="Proteomes" id="UP000786387"/>
    </source>
</evidence>
<proteinExistence type="predicted"/>
<dbReference type="PANTHER" id="PTHR43037">
    <property type="entry name" value="UNNAMED PRODUCT-RELATED"/>
    <property type="match status" value="1"/>
</dbReference>
<accession>A0ABR5YZI4</accession>
<dbReference type="InterPro" id="IPR050955">
    <property type="entry name" value="Plant_Biomass_Hydrol_Est"/>
</dbReference>
<dbReference type="EMBL" id="JAAMRF010000003">
    <property type="protein sequence ID" value="MBA1273329.1"/>
    <property type="molecule type" value="Genomic_DNA"/>
</dbReference>
<dbReference type="RefSeq" id="WP_181070250.1">
    <property type="nucleotide sequence ID" value="NZ_JAAMRF010000003.1"/>
</dbReference>
<gene>
    <name evidence="2" type="ORF">G7026_08185</name>
</gene>
<dbReference type="Proteomes" id="UP000786387">
    <property type="component" value="Unassembled WGS sequence"/>
</dbReference>
<dbReference type="Gene3D" id="3.40.50.1820">
    <property type="entry name" value="alpha/beta hydrolase"/>
    <property type="match status" value="1"/>
</dbReference>
<comment type="caution">
    <text evidence="2">The sequence shown here is derived from an EMBL/GenBank/DDBJ whole genome shotgun (WGS) entry which is preliminary data.</text>
</comment>
<protein>
    <recommendedName>
        <fullName evidence="4">Phospholipase/carboxylesterase/thioesterase domain-containing protein</fullName>
    </recommendedName>
</protein>
<evidence type="ECO:0008006" key="4">
    <source>
        <dbReference type="Google" id="ProtNLM"/>
    </source>
</evidence>
<dbReference type="SUPFAM" id="SSF53474">
    <property type="entry name" value="alpha/beta-Hydrolases"/>
    <property type="match status" value="1"/>
</dbReference>
<evidence type="ECO:0000313" key="2">
    <source>
        <dbReference type="EMBL" id="MBA1273329.1"/>
    </source>
</evidence>